<organism evidence="2 3">
    <name type="scientific">Perkinsus olseni</name>
    <name type="common">Perkinsus atlanticus</name>
    <dbReference type="NCBI Taxonomy" id="32597"/>
    <lineage>
        <taxon>Eukaryota</taxon>
        <taxon>Sar</taxon>
        <taxon>Alveolata</taxon>
        <taxon>Perkinsozoa</taxon>
        <taxon>Perkinsea</taxon>
        <taxon>Perkinsida</taxon>
        <taxon>Perkinsidae</taxon>
        <taxon>Perkinsus</taxon>
    </lineage>
</organism>
<feature type="region of interest" description="Disordered" evidence="1">
    <location>
        <begin position="1"/>
        <end position="23"/>
    </location>
</feature>
<feature type="non-terminal residue" evidence="2">
    <location>
        <position position="135"/>
    </location>
</feature>
<comment type="caution">
    <text evidence="2">The sequence shown here is derived from an EMBL/GenBank/DDBJ whole genome shotgun (WGS) entry which is preliminary data.</text>
</comment>
<evidence type="ECO:0000313" key="2">
    <source>
        <dbReference type="EMBL" id="KAF4706159.1"/>
    </source>
</evidence>
<keyword evidence="3" id="KW-1185">Reference proteome</keyword>
<dbReference type="Proteomes" id="UP000553632">
    <property type="component" value="Unassembled WGS sequence"/>
</dbReference>
<dbReference type="EMBL" id="JABANO010033824">
    <property type="protein sequence ID" value="KAF4706159.1"/>
    <property type="molecule type" value="Genomic_DNA"/>
</dbReference>
<evidence type="ECO:0000256" key="1">
    <source>
        <dbReference type="SAM" id="MobiDB-lite"/>
    </source>
</evidence>
<reference evidence="2 3" key="1">
    <citation type="submission" date="2020-04" db="EMBL/GenBank/DDBJ databases">
        <title>Perkinsus olseni comparative genomics.</title>
        <authorList>
            <person name="Bogema D.R."/>
        </authorList>
    </citation>
    <scope>NUCLEOTIDE SEQUENCE [LARGE SCALE GENOMIC DNA]</scope>
    <source>
        <strain evidence="2 3">ATCC PRA-207</strain>
    </source>
</reference>
<gene>
    <name evidence="2" type="ORF">FOZ63_009303</name>
</gene>
<name>A0A7J6QC96_PEROL</name>
<proteinExistence type="predicted"/>
<accession>A0A7J6QC96</accession>
<evidence type="ECO:0000313" key="3">
    <source>
        <dbReference type="Proteomes" id="UP000553632"/>
    </source>
</evidence>
<protein>
    <submittedName>
        <fullName evidence="2">Uncharacterized protein</fullName>
    </submittedName>
</protein>
<sequence>NGEQLHLLAGSETVRKPHHRPKGRLMGQQITSHEALDGLSLTLDKLSRVGLGEDIQLPTPKQLLQLLQLEKSSKHNFSLQSRKKEGNVKNVRLVAQQEAARVAQNAMGVTGVSVIPDFAAGYPTKNGSLPLEEKA</sequence>
<dbReference type="AlphaFoldDB" id="A0A7J6QC96"/>
<feature type="non-terminal residue" evidence="2">
    <location>
        <position position="1"/>
    </location>
</feature>